<dbReference type="Proteomes" id="UP000045706">
    <property type="component" value="Unassembled WGS sequence"/>
</dbReference>
<dbReference type="SMART" id="SM00066">
    <property type="entry name" value="GAL4"/>
    <property type="match status" value="1"/>
</dbReference>
<dbReference type="AlphaFoldDB" id="A0A0G4L1T3"/>
<dbReference type="InterPro" id="IPR001138">
    <property type="entry name" value="Zn2Cys6_DnaBD"/>
</dbReference>
<dbReference type="GO" id="GO:0000981">
    <property type="term" value="F:DNA-binding transcription factor activity, RNA polymerase II-specific"/>
    <property type="evidence" value="ECO:0007669"/>
    <property type="project" value="InterPro"/>
</dbReference>
<evidence type="ECO:0000259" key="3">
    <source>
        <dbReference type="PROSITE" id="PS50048"/>
    </source>
</evidence>
<dbReference type="GO" id="GO:0006351">
    <property type="term" value="P:DNA-templated transcription"/>
    <property type="evidence" value="ECO:0007669"/>
    <property type="project" value="InterPro"/>
</dbReference>
<feature type="non-terminal residue" evidence="4">
    <location>
        <position position="1"/>
    </location>
</feature>
<reference evidence="5" key="1">
    <citation type="submission" date="2015-05" db="EMBL/GenBank/DDBJ databases">
        <authorList>
            <person name="Fogelqvist Johan"/>
        </authorList>
    </citation>
    <scope>NUCLEOTIDE SEQUENCE [LARGE SCALE GENOMIC DNA]</scope>
</reference>
<dbReference type="Gene3D" id="4.10.240.10">
    <property type="entry name" value="Zn(2)-C6 fungal-type DNA-binding domain"/>
    <property type="match status" value="1"/>
</dbReference>
<organism evidence="4 5">
    <name type="scientific">Verticillium longisporum</name>
    <name type="common">Verticillium dahliae var. longisporum</name>
    <dbReference type="NCBI Taxonomy" id="100787"/>
    <lineage>
        <taxon>Eukaryota</taxon>
        <taxon>Fungi</taxon>
        <taxon>Dikarya</taxon>
        <taxon>Ascomycota</taxon>
        <taxon>Pezizomycotina</taxon>
        <taxon>Sordariomycetes</taxon>
        <taxon>Hypocreomycetidae</taxon>
        <taxon>Glomerellales</taxon>
        <taxon>Plectosphaerellaceae</taxon>
        <taxon>Verticillium</taxon>
    </lineage>
</organism>
<feature type="region of interest" description="Disordered" evidence="2">
    <location>
        <begin position="98"/>
        <end position="129"/>
    </location>
</feature>
<dbReference type="PROSITE" id="PS50048">
    <property type="entry name" value="ZN2_CY6_FUNGAL_2"/>
    <property type="match status" value="1"/>
</dbReference>
<evidence type="ECO:0000256" key="2">
    <source>
        <dbReference type="SAM" id="MobiDB-lite"/>
    </source>
</evidence>
<dbReference type="CDD" id="cd12148">
    <property type="entry name" value="fungal_TF_MHR"/>
    <property type="match status" value="1"/>
</dbReference>
<protein>
    <recommendedName>
        <fullName evidence="3">Zn(2)-C6 fungal-type domain-containing protein</fullName>
    </recommendedName>
</protein>
<name>A0A0G4L1T3_VERLO</name>
<dbReference type="GO" id="GO:0003677">
    <property type="term" value="F:DNA binding"/>
    <property type="evidence" value="ECO:0007669"/>
    <property type="project" value="InterPro"/>
</dbReference>
<evidence type="ECO:0000256" key="1">
    <source>
        <dbReference type="ARBA" id="ARBA00023242"/>
    </source>
</evidence>
<sequence>YAWDLQVPVPLDEGMAPALSDLQTAVYVHQEAQASTSIPSRASAPVEPRRLAARACDACRARRRRCIFPLGPGEDGGDGSTRCMGCSRLGIKCNFAIPTRPRGPKRRRYEIDSRAGPPRDGTSSHYPPRIAVHSGASIDEIDTDDDAGVVLTPDHTSTLGQSISPGSLSTFAFATDELCSRELFKVIIHDYIERVYPLCPVVHLPSFRCSFASNQDVHDTEQMLLLVALFTLTVGVLRSRIEDYRAMDPEAAARFPTRTSIITYASQMCLRLRPPDYWDEISHRKWAISYTLASAAFEVGRMNQYRMFDSEAMQLARLLGFHLHATEYRGLNCIETQLRKKAFWLQFFSFAHSKVQPGRRRNHVTYLDNYVLRDVDFAALEPLDTPDENITENAICPPAPDGNAPFTSVTAFIVNTRVFLEALRDSLFNAGCDCGYGRTNEEKLAPASTTAAQAMAAAGGGGDEAWAAHQLASSWAEREDICRQLLHVLHNIDGVHLEPNGNSLTYKIRGVGASLLNCPSLLGEIVSQRAAGYVREFTKVLAFLDLSEIMNTDGVDTWIDKDKLGDGRASASGGGCCVCCFVFRGGVGVVNQWCGS</sequence>
<feature type="domain" description="Zn(2)-C6 fungal-type" evidence="3">
    <location>
        <begin position="55"/>
        <end position="95"/>
    </location>
</feature>
<dbReference type="InterPro" id="IPR036864">
    <property type="entry name" value="Zn2-C6_fun-type_DNA-bd_sf"/>
</dbReference>
<dbReference type="InterPro" id="IPR050797">
    <property type="entry name" value="Carb_Metab_Trans_Reg"/>
</dbReference>
<dbReference type="SUPFAM" id="SSF57701">
    <property type="entry name" value="Zn2/Cys6 DNA-binding domain"/>
    <property type="match status" value="1"/>
</dbReference>
<evidence type="ECO:0000313" key="4">
    <source>
        <dbReference type="EMBL" id="CRK15939.1"/>
    </source>
</evidence>
<dbReference type="GO" id="GO:0008270">
    <property type="term" value="F:zinc ion binding"/>
    <property type="evidence" value="ECO:0007669"/>
    <property type="project" value="InterPro"/>
</dbReference>
<accession>A0A0G4L1T3</accession>
<proteinExistence type="predicted"/>
<dbReference type="EMBL" id="CVQI01006557">
    <property type="protein sequence ID" value="CRK15939.1"/>
    <property type="molecule type" value="Genomic_DNA"/>
</dbReference>
<dbReference type="PANTHER" id="PTHR31668">
    <property type="entry name" value="GLUCOSE TRANSPORT TRANSCRIPTION REGULATOR RGT1-RELATED-RELATED"/>
    <property type="match status" value="1"/>
</dbReference>
<gene>
    <name evidence="4" type="ORF">BN1723_010849</name>
</gene>
<keyword evidence="1" id="KW-0539">Nucleus</keyword>
<evidence type="ECO:0000313" key="5">
    <source>
        <dbReference type="Proteomes" id="UP000045706"/>
    </source>
</evidence>